<evidence type="ECO:0000313" key="2">
    <source>
        <dbReference type="EMBL" id="KHJ77818.1"/>
    </source>
</evidence>
<protein>
    <submittedName>
        <fullName evidence="2">Uncharacterized protein</fullName>
    </submittedName>
</protein>
<dbReference type="Proteomes" id="UP000053660">
    <property type="component" value="Unassembled WGS sequence"/>
</dbReference>
<keyword evidence="3" id="KW-1185">Reference proteome</keyword>
<reference evidence="2 3" key="1">
    <citation type="submission" date="2014-03" db="EMBL/GenBank/DDBJ databases">
        <title>Draft genome of the hookworm Oesophagostomum dentatum.</title>
        <authorList>
            <person name="Mitreva M."/>
        </authorList>
    </citation>
    <scope>NUCLEOTIDE SEQUENCE [LARGE SCALE GENOMIC DNA]</scope>
    <source>
        <strain evidence="2 3">OD-Hann</strain>
    </source>
</reference>
<feature type="compositionally biased region" description="Basic and acidic residues" evidence="1">
    <location>
        <begin position="60"/>
        <end position="76"/>
    </location>
</feature>
<name>A0A0B1RXM4_OESDE</name>
<accession>A0A0B1RXM4</accession>
<dbReference type="EMBL" id="KN610387">
    <property type="protein sequence ID" value="KHJ77818.1"/>
    <property type="molecule type" value="Genomic_DNA"/>
</dbReference>
<proteinExistence type="predicted"/>
<dbReference type="AlphaFoldDB" id="A0A0B1RXM4"/>
<dbReference type="OrthoDB" id="10395601at2759"/>
<evidence type="ECO:0000256" key="1">
    <source>
        <dbReference type="SAM" id="MobiDB-lite"/>
    </source>
</evidence>
<feature type="region of interest" description="Disordered" evidence="1">
    <location>
        <begin position="52"/>
        <end position="76"/>
    </location>
</feature>
<sequence length="101" mass="11443">LETLSFLNTLVKSTERKGKEGKESVEDETIHDAPSLAKVNISKCSEELETLQMKRTKSKQTSERTPEVKSELTDESKLYPLQKTMGSVSYDLQRNTDGFLM</sequence>
<feature type="non-terminal residue" evidence="2">
    <location>
        <position position="1"/>
    </location>
</feature>
<gene>
    <name evidence="2" type="ORF">OESDEN_22562</name>
</gene>
<organism evidence="2 3">
    <name type="scientific">Oesophagostomum dentatum</name>
    <name type="common">Nodular worm</name>
    <dbReference type="NCBI Taxonomy" id="61180"/>
    <lineage>
        <taxon>Eukaryota</taxon>
        <taxon>Metazoa</taxon>
        <taxon>Ecdysozoa</taxon>
        <taxon>Nematoda</taxon>
        <taxon>Chromadorea</taxon>
        <taxon>Rhabditida</taxon>
        <taxon>Rhabditina</taxon>
        <taxon>Rhabditomorpha</taxon>
        <taxon>Strongyloidea</taxon>
        <taxon>Strongylidae</taxon>
        <taxon>Oesophagostomum</taxon>
    </lineage>
</organism>
<evidence type="ECO:0000313" key="3">
    <source>
        <dbReference type="Proteomes" id="UP000053660"/>
    </source>
</evidence>